<proteinExistence type="predicted"/>
<dbReference type="Proteomes" id="UP001617907">
    <property type="component" value="Unassembled WGS sequence"/>
</dbReference>
<organism evidence="2 3">
    <name type="scientific">Streptomyces ardesiacus</name>
    <dbReference type="NCBI Taxonomy" id="285564"/>
    <lineage>
        <taxon>Bacteria</taxon>
        <taxon>Bacillati</taxon>
        <taxon>Actinomycetota</taxon>
        <taxon>Actinomycetes</taxon>
        <taxon>Kitasatosporales</taxon>
        <taxon>Streptomycetaceae</taxon>
        <taxon>Streptomyces</taxon>
    </lineage>
</organism>
<feature type="transmembrane region" description="Helical" evidence="1">
    <location>
        <begin position="134"/>
        <end position="156"/>
    </location>
</feature>
<dbReference type="RefSeq" id="WP_031186192.1">
    <property type="nucleotide sequence ID" value="NZ_BBOK01000017.1"/>
</dbReference>
<gene>
    <name evidence="2" type="ORF">ACIQFM_02790</name>
</gene>
<evidence type="ECO:0000313" key="2">
    <source>
        <dbReference type="EMBL" id="MFJ6035166.1"/>
    </source>
</evidence>
<dbReference type="EMBL" id="JBIVPC010000002">
    <property type="protein sequence ID" value="MFJ6035166.1"/>
    <property type="molecule type" value="Genomic_DNA"/>
</dbReference>
<accession>A0ABW8H316</accession>
<keyword evidence="1" id="KW-0472">Membrane</keyword>
<comment type="caution">
    <text evidence="2">The sequence shown here is derived from an EMBL/GenBank/DDBJ whole genome shotgun (WGS) entry which is preliminary data.</text>
</comment>
<keyword evidence="1" id="KW-1133">Transmembrane helix</keyword>
<evidence type="ECO:0000256" key="1">
    <source>
        <dbReference type="SAM" id="Phobius"/>
    </source>
</evidence>
<name>A0ABW8H316_9ACTN</name>
<feature type="transmembrane region" description="Helical" evidence="1">
    <location>
        <begin position="69"/>
        <end position="88"/>
    </location>
</feature>
<sequence>METNGVPLTPEQARAALADTDRVRASATALAATPWPTWFFITLTLYVAVLPVTVGGIVADPDWLLPRPAWMAVMLAATALYAALLAVASKSWRERTGVALRLDVLPKRATVPLAVGLPLLLVGGPYAFHATGRVAWLIASSLIGAAVSVGFHLTFVRLHRRSA</sequence>
<protein>
    <submittedName>
        <fullName evidence="2">Uncharacterized protein</fullName>
    </submittedName>
</protein>
<reference evidence="2 3" key="1">
    <citation type="submission" date="2024-10" db="EMBL/GenBank/DDBJ databases">
        <title>The Natural Products Discovery Center: Release of the First 8490 Sequenced Strains for Exploring Actinobacteria Biosynthetic Diversity.</title>
        <authorList>
            <person name="Kalkreuter E."/>
            <person name="Kautsar S.A."/>
            <person name="Yang D."/>
            <person name="Bader C.D."/>
            <person name="Teijaro C.N."/>
            <person name="Fluegel L."/>
            <person name="Davis C.M."/>
            <person name="Simpson J.R."/>
            <person name="Lauterbach L."/>
            <person name="Steele A.D."/>
            <person name="Gui C."/>
            <person name="Meng S."/>
            <person name="Li G."/>
            <person name="Viehrig K."/>
            <person name="Ye F."/>
            <person name="Su P."/>
            <person name="Kiefer A.F."/>
            <person name="Nichols A."/>
            <person name="Cepeda A.J."/>
            <person name="Yan W."/>
            <person name="Fan B."/>
            <person name="Jiang Y."/>
            <person name="Adhikari A."/>
            <person name="Zheng C.-J."/>
            <person name="Schuster L."/>
            <person name="Cowan T.M."/>
            <person name="Smanski M.J."/>
            <person name="Chevrette M.G."/>
            <person name="De Carvalho L.P.S."/>
            <person name="Shen B."/>
        </authorList>
    </citation>
    <scope>NUCLEOTIDE SEQUENCE [LARGE SCALE GENOMIC DNA]</scope>
    <source>
        <strain evidence="2 3">NPDC093086</strain>
    </source>
</reference>
<evidence type="ECO:0000313" key="3">
    <source>
        <dbReference type="Proteomes" id="UP001617907"/>
    </source>
</evidence>
<keyword evidence="3" id="KW-1185">Reference proteome</keyword>
<keyword evidence="1" id="KW-0812">Transmembrane</keyword>
<feature type="transmembrane region" description="Helical" evidence="1">
    <location>
        <begin position="109"/>
        <end position="128"/>
    </location>
</feature>
<feature type="transmembrane region" description="Helical" evidence="1">
    <location>
        <begin position="38"/>
        <end position="57"/>
    </location>
</feature>